<evidence type="ECO:0000256" key="3">
    <source>
        <dbReference type="ARBA" id="ARBA00022692"/>
    </source>
</evidence>
<feature type="transmembrane region" description="Helical" evidence="6">
    <location>
        <begin position="21"/>
        <end position="39"/>
    </location>
</feature>
<dbReference type="RefSeq" id="WP_043066466.1">
    <property type="nucleotide sequence ID" value="NZ_BJOA01000192.1"/>
</dbReference>
<dbReference type="GO" id="GO:0005886">
    <property type="term" value="C:plasma membrane"/>
    <property type="evidence" value="ECO:0007669"/>
    <property type="project" value="UniProtKB-SubCell"/>
</dbReference>
<dbReference type="PATRIC" id="fig|47500.8.peg.471"/>
<evidence type="ECO:0000313" key="8">
    <source>
        <dbReference type="EMBL" id="KON94415.1"/>
    </source>
</evidence>
<gene>
    <name evidence="8" type="ORF">AF333_01840</name>
    <name evidence="9" type="ORF">SAMN04487909_14150</name>
</gene>
<evidence type="ECO:0000256" key="2">
    <source>
        <dbReference type="ARBA" id="ARBA00022475"/>
    </source>
</evidence>
<evidence type="ECO:0000313" key="9">
    <source>
        <dbReference type="EMBL" id="SDK15922.1"/>
    </source>
</evidence>
<evidence type="ECO:0000256" key="4">
    <source>
        <dbReference type="ARBA" id="ARBA00022989"/>
    </source>
</evidence>
<sequence>MYAILQVLKLRLQLILKDRMFLLLLLLFPFVFVFILNATQSFQKQPIIPVAVADEDRSDYSKLVIDRFATKEGIRVLRVGRDEAYRLTENYKVEAAFVIKEGFKDAIMNEDTDKTVEMLKNPGSLSYGILGEMLGSEVMRLSANTGAANKTEQLYQLYGLTPPTSGSLWERVWNYADSQWEPKPLMTIDYKEMSGNDVQAVNRVTNVSNAALTGIGMLLVFVLLFVTLHSRWLLEERDNGTLKRIMSAPGILWRFYVGNIAALGLLSLFLISVCAVLARVLFGASLVFHPLQYVLLGAYTYAVIGLGMFFSAIFKTSRQLETGAPLLALLTGFVGGCFWPFLPLTGLSETLALCTPQGWTLAGMKLLISNDYESMDVLRIVLILAGFGTVLFAYSFYRIRRQAVS</sequence>
<keyword evidence="4 6" id="KW-1133">Transmembrane helix</keyword>
<organism evidence="8 10">
    <name type="scientific">Aneurinibacillus migulanus</name>
    <name type="common">Bacillus migulanus</name>
    <dbReference type="NCBI Taxonomy" id="47500"/>
    <lineage>
        <taxon>Bacteria</taxon>
        <taxon>Bacillati</taxon>
        <taxon>Bacillota</taxon>
        <taxon>Bacilli</taxon>
        <taxon>Bacillales</taxon>
        <taxon>Paenibacillaceae</taxon>
        <taxon>Aneurinibacillus group</taxon>
        <taxon>Aneurinibacillus</taxon>
    </lineage>
</organism>
<name>A0A0D1W8T9_ANEMI</name>
<evidence type="ECO:0000313" key="11">
    <source>
        <dbReference type="Proteomes" id="UP000182836"/>
    </source>
</evidence>
<dbReference type="InterPro" id="IPR013525">
    <property type="entry name" value="ABC2_TM"/>
</dbReference>
<accession>A0A0D1W8T9</accession>
<reference evidence="9 11" key="2">
    <citation type="submission" date="2016-10" db="EMBL/GenBank/DDBJ databases">
        <authorList>
            <person name="de Groot N.N."/>
        </authorList>
    </citation>
    <scope>NUCLEOTIDE SEQUENCE [LARGE SCALE GENOMIC DNA]</scope>
    <source>
        <strain evidence="9 11">DSM 2895</strain>
    </source>
</reference>
<feature type="transmembrane region" description="Helical" evidence="6">
    <location>
        <begin position="293"/>
        <end position="314"/>
    </location>
</feature>
<evidence type="ECO:0000256" key="1">
    <source>
        <dbReference type="ARBA" id="ARBA00004651"/>
    </source>
</evidence>
<protein>
    <submittedName>
        <fullName evidence="9">ABC-2 family transporter protein</fullName>
    </submittedName>
</protein>
<keyword evidence="2" id="KW-1003">Cell membrane</keyword>
<dbReference type="EMBL" id="LGUG01000004">
    <property type="protein sequence ID" value="KON94415.1"/>
    <property type="molecule type" value="Genomic_DNA"/>
</dbReference>
<dbReference type="STRING" id="47500.AF333_01840"/>
<proteinExistence type="predicted"/>
<dbReference type="Gene3D" id="3.40.1710.10">
    <property type="entry name" value="abc type-2 transporter like domain"/>
    <property type="match status" value="1"/>
</dbReference>
<feature type="transmembrane region" description="Helical" evidence="6">
    <location>
        <begin position="210"/>
        <end position="234"/>
    </location>
</feature>
<evidence type="ECO:0000256" key="5">
    <source>
        <dbReference type="ARBA" id="ARBA00023136"/>
    </source>
</evidence>
<keyword evidence="3 6" id="KW-0812">Transmembrane</keyword>
<dbReference type="InterPro" id="IPR051449">
    <property type="entry name" value="ABC-2_transporter_component"/>
</dbReference>
<dbReference type="Proteomes" id="UP000037269">
    <property type="component" value="Unassembled WGS sequence"/>
</dbReference>
<dbReference type="Pfam" id="PF12698">
    <property type="entry name" value="ABC2_membrane_3"/>
    <property type="match status" value="1"/>
</dbReference>
<feature type="domain" description="ABC-2 type transporter transmembrane" evidence="7">
    <location>
        <begin position="20"/>
        <end position="396"/>
    </location>
</feature>
<dbReference type="Proteomes" id="UP000182836">
    <property type="component" value="Unassembled WGS sequence"/>
</dbReference>
<feature type="transmembrane region" description="Helical" evidence="6">
    <location>
        <begin position="255"/>
        <end position="281"/>
    </location>
</feature>
<evidence type="ECO:0000256" key="6">
    <source>
        <dbReference type="SAM" id="Phobius"/>
    </source>
</evidence>
<dbReference type="GO" id="GO:0140359">
    <property type="term" value="F:ABC-type transporter activity"/>
    <property type="evidence" value="ECO:0007669"/>
    <property type="project" value="InterPro"/>
</dbReference>
<reference evidence="8 10" key="1">
    <citation type="submission" date="2015-07" db="EMBL/GenBank/DDBJ databases">
        <title>Fjat-14205 dsm 2895.</title>
        <authorList>
            <person name="Liu B."/>
            <person name="Wang J."/>
            <person name="Zhu Y."/>
            <person name="Liu G."/>
            <person name="Chen Q."/>
            <person name="Chen Z."/>
            <person name="Lan J."/>
            <person name="Che J."/>
            <person name="Ge C."/>
            <person name="Shi H."/>
            <person name="Pan Z."/>
            <person name="Liu X."/>
        </authorList>
    </citation>
    <scope>NUCLEOTIDE SEQUENCE [LARGE SCALE GENOMIC DNA]</scope>
    <source>
        <strain evidence="8 10">DSM 2895</strain>
    </source>
</reference>
<keyword evidence="5 6" id="KW-0472">Membrane</keyword>
<feature type="transmembrane region" description="Helical" evidence="6">
    <location>
        <begin position="326"/>
        <end position="342"/>
    </location>
</feature>
<dbReference type="AlphaFoldDB" id="A0A0D1W8T9"/>
<evidence type="ECO:0000313" key="10">
    <source>
        <dbReference type="Proteomes" id="UP000037269"/>
    </source>
</evidence>
<keyword evidence="10" id="KW-1185">Reference proteome</keyword>
<dbReference type="EMBL" id="FNED01000041">
    <property type="protein sequence ID" value="SDK15922.1"/>
    <property type="molecule type" value="Genomic_DNA"/>
</dbReference>
<feature type="transmembrane region" description="Helical" evidence="6">
    <location>
        <begin position="377"/>
        <end position="397"/>
    </location>
</feature>
<evidence type="ECO:0000259" key="7">
    <source>
        <dbReference type="Pfam" id="PF12698"/>
    </source>
</evidence>
<comment type="subcellular location">
    <subcellularLocation>
        <location evidence="1">Cell membrane</location>
        <topology evidence="1">Multi-pass membrane protein</topology>
    </subcellularLocation>
</comment>
<dbReference type="GeneID" id="42303953"/>
<dbReference type="PANTHER" id="PTHR30294">
    <property type="entry name" value="MEMBRANE COMPONENT OF ABC TRANSPORTER YHHJ-RELATED"/>
    <property type="match status" value="1"/>
</dbReference>
<dbReference type="OrthoDB" id="266913at2"/>
<dbReference type="PANTHER" id="PTHR30294:SF38">
    <property type="entry name" value="TRANSPORT PERMEASE PROTEIN"/>
    <property type="match status" value="1"/>
</dbReference>